<gene>
    <name evidence="2" type="ordered locus">MTR_3g026640</name>
</gene>
<dbReference type="EMBL" id="CM001219">
    <property type="protein sequence ID" value="AES69265.1"/>
    <property type="molecule type" value="Genomic_DNA"/>
</dbReference>
<dbReference type="HOGENOM" id="CLU_2779636_0_0_1"/>
<feature type="transmembrane region" description="Helical" evidence="1">
    <location>
        <begin position="46"/>
        <end position="67"/>
    </location>
</feature>
<evidence type="ECO:0000256" key="1">
    <source>
        <dbReference type="SAM" id="Phobius"/>
    </source>
</evidence>
<evidence type="ECO:0000313" key="3">
    <source>
        <dbReference type="EnsemblPlants" id="AES69265"/>
    </source>
</evidence>
<dbReference type="PaxDb" id="3880-AES69265"/>
<proteinExistence type="predicted"/>
<organism evidence="2 4">
    <name type="scientific">Medicago truncatula</name>
    <name type="common">Barrel medic</name>
    <name type="synonym">Medicago tribuloides</name>
    <dbReference type="NCBI Taxonomy" id="3880"/>
    <lineage>
        <taxon>Eukaryota</taxon>
        <taxon>Viridiplantae</taxon>
        <taxon>Streptophyta</taxon>
        <taxon>Embryophyta</taxon>
        <taxon>Tracheophyta</taxon>
        <taxon>Spermatophyta</taxon>
        <taxon>Magnoliopsida</taxon>
        <taxon>eudicotyledons</taxon>
        <taxon>Gunneridae</taxon>
        <taxon>Pentapetalae</taxon>
        <taxon>rosids</taxon>
        <taxon>fabids</taxon>
        <taxon>Fabales</taxon>
        <taxon>Fabaceae</taxon>
        <taxon>Papilionoideae</taxon>
        <taxon>50 kb inversion clade</taxon>
        <taxon>NPAAA clade</taxon>
        <taxon>Hologalegina</taxon>
        <taxon>IRL clade</taxon>
        <taxon>Trifolieae</taxon>
        <taxon>Medicago</taxon>
    </lineage>
</organism>
<reference evidence="2 4" key="2">
    <citation type="journal article" date="2014" name="BMC Genomics">
        <title>An improved genome release (version Mt4.0) for the model legume Medicago truncatula.</title>
        <authorList>
            <person name="Tang H."/>
            <person name="Krishnakumar V."/>
            <person name="Bidwell S."/>
            <person name="Rosen B."/>
            <person name="Chan A."/>
            <person name="Zhou S."/>
            <person name="Gentzbittel L."/>
            <person name="Childs K.L."/>
            <person name="Yandell M."/>
            <person name="Gundlach H."/>
            <person name="Mayer K.F."/>
            <person name="Schwartz D.C."/>
            <person name="Town C.D."/>
        </authorList>
    </citation>
    <scope>GENOME REANNOTATION</scope>
    <source>
        <strain evidence="3 4">cv. Jemalong A17</strain>
    </source>
</reference>
<keyword evidence="1" id="KW-1133">Transmembrane helix</keyword>
<name>G7IZC9_MEDTR</name>
<dbReference type="Proteomes" id="UP000002051">
    <property type="component" value="Chromosome 3"/>
</dbReference>
<sequence length="69" mass="8315">MGKTRTFSINSGRNFHYKYQLFSFRISRSELEKFKRKATLELRESFYLPLDFLGYVFIFSNLLLVTMCN</sequence>
<dbReference type="AlphaFoldDB" id="G7IZC9"/>
<keyword evidence="4" id="KW-1185">Reference proteome</keyword>
<protein>
    <submittedName>
        <fullName evidence="2">Transmembrane protein, putative</fullName>
    </submittedName>
</protein>
<keyword evidence="1 2" id="KW-0812">Transmembrane</keyword>
<reference evidence="3" key="3">
    <citation type="submission" date="2015-04" db="UniProtKB">
        <authorList>
            <consortium name="EnsemblPlants"/>
        </authorList>
    </citation>
    <scope>IDENTIFICATION</scope>
    <source>
        <strain evidence="3">cv. Jemalong A17</strain>
    </source>
</reference>
<dbReference type="EnsemblPlants" id="AES69265">
    <property type="protein sequence ID" value="AES69265"/>
    <property type="gene ID" value="MTR_3g026640"/>
</dbReference>
<keyword evidence="1" id="KW-0472">Membrane</keyword>
<accession>G7IZC9</accession>
<reference evidence="2 4" key="1">
    <citation type="journal article" date="2011" name="Nature">
        <title>The Medicago genome provides insight into the evolution of rhizobial symbioses.</title>
        <authorList>
            <person name="Young N.D."/>
            <person name="Debelle F."/>
            <person name="Oldroyd G.E."/>
            <person name="Geurts R."/>
            <person name="Cannon S.B."/>
            <person name="Udvardi M.K."/>
            <person name="Benedito V.A."/>
            <person name="Mayer K.F."/>
            <person name="Gouzy J."/>
            <person name="Schoof H."/>
            <person name="Van de Peer Y."/>
            <person name="Proost S."/>
            <person name="Cook D.R."/>
            <person name="Meyers B.C."/>
            <person name="Spannagl M."/>
            <person name="Cheung F."/>
            <person name="De Mita S."/>
            <person name="Krishnakumar V."/>
            <person name="Gundlach H."/>
            <person name="Zhou S."/>
            <person name="Mudge J."/>
            <person name="Bharti A.K."/>
            <person name="Murray J.D."/>
            <person name="Naoumkina M.A."/>
            <person name="Rosen B."/>
            <person name="Silverstein K.A."/>
            <person name="Tang H."/>
            <person name="Rombauts S."/>
            <person name="Zhao P.X."/>
            <person name="Zhou P."/>
            <person name="Barbe V."/>
            <person name="Bardou P."/>
            <person name="Bechner M."/>
            <person name="Bellec A."/>
            <person name="Berger A."/>
            <person name="Berges H."/>
            <person name="Bidwell S."/>
            <person name="Bisseling T."/>
            <person name="Choisne N."/>
            <person name="Couloux A."/>
            <person name="Denny R."/>
            <person name="Deshpande S."/>
            <person name="Dai X."/>
            <person name="Doyle J.J."/>
            <person name="Dudez A.M."/>
            <person name="Farmer A.D."/>
            <person name="Fouteau S."/>
            <person name="Franken C."/>
            <person name="Gibelin C."/>
            <person name="Gish J."/>
            <person name="Goldstein S."/>
            <person name="Gonzalez A.J."/>
            <person name="Green P.J."/>
            <person name="Hallab A."/>
            <person name="Hartog M."/>
            <person name="Hua A."/>
            <person name="Humphray S.J."/>
            <person name="Jeong D.H."/>
            <person name="Jing Y."/>
            <person name="Jocker A."/>
            <person name="Kenton S.M."/>
            <person name="Kim D.J."/>
            <person name="Klee K."/>
            <person name="Lai H."/>
            <person name="Lang C."/>
            <person name="Lin S."/>
            <person name="Macmil S.L."/>
            <person name="Magdelenat G."/>
            <person name="Matthews L."/>
            <person name="McCorrison J."/>
            <person name="Monaghan E.L."/>
            <person name="Mun J.H."/>
            <person name="Najar F.Z."/>
            <person name="Nicholson C."/>
            <person name="Noirot C."/>
            <person name="O'Bleness M."/>
            <person name="Paule C.R."/>
            <person name="Poulain J."/>
            <person name="Prion F."/>
            <person name="Qin B."/>
            <person name="Qu C."/>
            <person name="Retzel E.F."/>
            <person name="Riddle C."/>
            <person name="Sallet E."/>
            <person name="Samain S."/>
            <person name="Samson N."/>
            <person name="Sanders I."/>
            <person name="Saurat O."/>
            <person name="Scarpelli C."/>
            <person name="Schiex T."/>
            <person name="Segurens B."/>
            <person name="Severin A.J."/>
            <person name="Sherrier D.J."/>
            <person name="Shi R."/>
            <person name="Sims S."/>
            <person name="Singer S.R."/>
            <person name="Sinharoy S."/>
            <person name="Sterck L."/>
            <person name="Viollet A."/>
            <person name="Wang B.B."/>
            <person name="Wang K."/>
            <person name="Wang M."/>
            <person name="Wang X."/>
            <person name="Warfsmann J."/>
            <person name="Weissenbach J."/>
            <person name="White D.D."/>
            <person name="White J.D."/>
            <person name="Wiley G.B."/>
            <person name="Wincker P."/>
            <person name="Xing Y."/>
            <person name="Yang L."/>
            <person name="Yao Z."/>
            <person name="Ying F."/>
            <person name="Zhai J."/>
            <person name="Zhou L."/>
            <person name="Zuber A."/>
            <person name="Denarie J."/>
            <person name="Dixon R.A."/>
            <person name="May G.D."/>
            <person name="Schwartz D.C."/>
            <person name="Rogers J."/>
            <person name="Quetier F."/>
            <person name="Town C.D."/>
            <person name="Roe B.A."/>
        </authorList>
    </citation>
    <scope>NUCLEOTIDE SEQUENCE [LARGE SCALE GENOMIC DNA]</scope>
    <source>
        <strain evidence="2">A17</strain>
        <strain evidence="3 4">cv. Jemalong A17</strain>
    </source>
</reference>
<evidence type="ECO:0000313" key="2">
    <source>
        <dbReference type="EMBL" id="AES69265.1"/>
    </source>
</evidence>
<evidence type="ECO:0000313" key="4">
    <source>
        <dbReference type="Proteomes" id="UP000002051"/>
    </source>
</evidence>